<dbReference type="Proteomes" id="UP000466442">
    <property type="component" value="Unassembled WGS sequence"/>
</dbReference>
<name>A0A8S9XNB0_APOLU</name>
<feature type="compositionally biased region" description="Basic and acidic residues" evidence="1">
    <location>
        <begin position="537"/>
        <end position="558"/>
    </location>
</feature>
<protein>
    <submittedName>
        <fullName evidence="2">Uncharacterized protein</fullName>
    </submittedName>
</protein>
<dbReference type="AlphaFoldDB" id="A0A8S9XNB0"/>
<proteinExistence type="predicted"/>
<dbReference type="PANTHER" id="PTHR10773">
    <property type="entry name" value="DNA-DIRECTED RNA POLYMERASES I, II, AND III SUBUNIT RPABC2"/>
    <property type="match status" value="1"/>
</dbReference>
<dbReference type="OrthoDB" id="6614966at2759"/>
<reference evidence="2" key="1">
    <citation type="journal article" date="2021" name="Mol. Ecol. Resour.">
        <title>Apolygus lucorum genome provides insights into omnivorousness and mesophyll feeding.</title>
        <authorList>
            <person name="Liu Y."/>
            <person name="Liu H."/>
            <person name="Wang H."/>
            <person name="Huang T."/>
            <person name="Liu B."/>
            <person name="Yang B."/>
            <person name="Yin L."/>
            <person name="Li B."/>
            <person name="Zhang Y."/>
            <person name="Zhang S."/>
            <person name="Jiang F."/>
            <person name="Zhang X."/>
            <person name="Ren Y."/>
            <person name="Wang B."/>
            <person name="Wang S."/>
            <person name="Lu Y."/>
            <person name="Wu K."/>
            <person name="Fan W."/>
            <person name="Wang G."/>
        </authorList>
    </citation>
    <scope>NUCLEOTIDE SEQUENCE</scope>
    <source>
        <strain evidence="2">12Hb</strain>
    </source>
</reference>
<organism evidence="2 3">
    <name type="scientific">Apolygus lucorum</name>
    <name type="common">Small green plant bug</name>
    <name type="synonym">Lygocoris lucorum</name>
    <dbReference type="NCBI Taxonomy" id="248454"/>
    <lineage>
        <taxon>Eukaryota</taxon>
        <taxon>Metazoa</taxon>
        <taxon>Ecdysozoa</taxon>
        <taxon>Arthropoda</taxon>
        <taxon>Hexapoda</taxon>
        <taxon>Insecta</taxon>
        <taxon>Pterygota</taxon>
        <taxon>Neoptera</taxon>
        <taxon>Paraneoptera</taxon>
        <taxon>Hemiptera</taxon>
        <taxon>Heteroptera</taxon>
        <taxon>Panheteroptera</taxon>
        <taxon>Cimicomorpha</taxon>
        <taxon>Miridae</taxon>
        <taxon>Mirini</taxon>
        <taxon>Apolygus</taxon>
    </lineage>
</organism>
<evidence type="ECO:0000313" key="3">
    <source>
        <dbReference type="Proteomes" id="UP000466442"/>
    </source>
</evidence>
<feature type="region of interest" description="Disordered" evidence="1">
    <location>
        <begin position="1"/>
        <end position="28"/>
    </location>
</feature>
<feature type="compositionally biased region" description="Acidic residues" evidence="1">
    <location>
        <begin position="211"/>
        <end position="220"/>
    </location>
</feature>
<gene>
    <name evidence="2" type="ORF">GE061_014808</name>
</gene>
<feature type="compositionally biased region" description="Basic and acidic residues" evidence="1">
    <location>
        <begin position="221"/>
        <end position="230"/>
    </location>
</feature>
<feature type="region of interest" description="Disordered" evidence="1">
    <location>
        <begin position="536"/>
        <end position="558"/>
    </location>
</feature>
<accession>A0A8S9XNB0</accession>
<dbReference type="EMBL" id="WIXP02000006">
    <property type="protein sequence ID" value="KAF6209065.1"/>
    <property type="molecule type" value="Genomic_DNA"/>
</dbReference>
<dbReference type="PANTHER" id="PTHR10773:SF19">
    <property type="match status" value="1"/>
</dbReference>
<keyword evidence="3" id="KW-1185">Reference proteome</keyword>
<evidence type="ECO:0000256" key="1">
    <source>
        <dbReference type="SAM" id="MobiDB-lite"/>
    </source>
</evidence>
<evidence type="ECO:0000313" key="2">
    <source>
        <dbReference type="EMBL" id="KAF6209065.1"/>
    </source>
</evidence>
<feature type="compositionally biased region" description="Acidic residues" evidence="1">
    <location>
        <begin position="7"/>
        <end position="23"/>
    </location>
</feature>
<sequence>MPKSDGDSDYQPDSEDFSDEEDIGSPSTLTTQEITDILLENNQMNKNTLKCLYLPSLLADQGQERERVDKKKAVQDVMREKREMGPTCNAPLCKKWRNRLCDTVKQEERQQLYDEFWKNMTWESKKTFVCATVDILQVEKRTKKKPHSNKERSRSFAYFLRVNGERIPVCKNMYLSSLGLRENEVRYWIESFIENNQPSMRRKASSVAAEEMQEPDEEDQRQEAEEKEQGQEVDEDEQERDIQLEPTPNPRRRLPERRSFVEAFFAKLPTLPSHYCRKNSKKLYIQTNLTSWSLLYQMYKQTCQENDEMEPLSRYYFDHIRKKRNLGIYAPNKDRCDLCCSFELGNASPEVFEAHQKNKNLAREEKEHDKEAAIRGECHTIVLDLMEVQTCPWIRASSAYFKLKLVVHNYTVYNLSNHDSKLYWFDETQASLSASTDYSKNVAYTSIRPGKVAGDPTVVDLRALKYTPEGKIYFKLNFDEDYQEMPRRSKRTSFNPVEEFPPLFATRPKIPEDKFMNLQSLKPLLPSDTYAFYDSIPHQEESQRQVKRQKVAETKKKQ</sequence>
<comment type="caution">
    <text evidence="2">The sequence shown here is derived from an EMBL/GenBank/DDBJ whole genome shotgun (WGS) entry which is preliminary data.</text>
</comment>
<feature type="region of interest" description="Disordered" evidence="1">
    <location>
        <begin position="199"/>
        <end position="253"/>
    </location>
</feature>